<proteinExistence type="predicted"/>
<dbReference type="SUPFAM" id="SSF81321">
    <property type="entry name" value="Family A G protein-coupled receptor-like"/>
    <property type="match status" value="1"/>
</dbReference>
<accession>A0A6A4VZA4</accession>
<feature type="transmembrane region" description="Helical" evidence="2">
    <location>
        <begin position="132"/>
        <end position="150"/>
    </location>
</feature>
<feature type="compositionally biased region" description="Basic and acidic residues" evidence="1">
    <location>
        <begin position="495"/>
        <end position="521"/>
    </location>
</feature>
<dbReference type="Proteomes" id="UP000440578">
    <property type="component" value="Unassembled WGS sequence"/>
</dbReference>
<evidence type="ECO:0000256" key="1">
    <source>
        <dbReference type="SAM" id="MobiDB-lite"/>
    </source>
</evidence>
<feature type="region of interest" description="Disordered" evidence="1">
    <location>
        <begin position="29"/>
        <end position="52"/>
    </location>
</feature>
<feature type="compositionally biased region" description="Acidic residues" evidence="1">
    <location>
        <begin position="522"/>
        <end position="531"/>
    </location>
</feature>
<keyword evidence="2" id="KW-1133">Transmembrane helix</keyword>
<dbReference type="Gene3D" id="1.20.1070.10">
    <property type="entry name" value="Rhodopsin 7-helix transmembrane proteins"/>
    <property type="match status" value="1"/>
</dbReference>
<keyword evidence="4" id="KW-1185">Reference proteome</keyword>
<feature type="compositionally biased region" description="Basic and acidic residues" evidence="1">
    <location>
        <begin position="476"/>
        <end position="486"/>
    </location>
</feature>
<evidence type="ECO:0000256" key="2">
    <source>
        <dbReference type="SAM" id="Phobius"/>
    </source>
</evidence>
<feature type="compositionally biased region" description="Low complexity" evidence="1">
    <location>
        <begin position="591"/>
        <end position="605"/>
    </location>
</feature>
<feature type="transmembrane region" description="Helical" evidence="2">
    <location>
        <begin position="278"/>
        <end position="298"/>
    </location>
</feature>
<sequence length="658" mass="70634">MCLDCACLNAGVEAAARRRGLMTSENVTIPGAVGESGSSSTAPPTEQPDDGPGALSDVCRAAVTAALANCSAPEPGLLPVCPSSEAGRTASILAALSLLLLVLSMAFGVGFNMLAVLTLSGFRHLRTLCNRLVLYICIYDTGMSIIYPLLHLMHAVKPYHGLRTTTASTLYTFNCVSRRFIVELCFNIKMSFIVTIALLRYLYVCRNRELQTTPSDTLLAVLPGAVLSVCLTAITQLQLTNYCSHAYAVTADGWFIVSRPYTFSPHHSPCLNIVRTTIALSCLATVAFSYGSIAVKAVKTRLRIRRTLRLQAQARRAISTASAAPMQGAEAAGPKPAKPLCTNHCAQNKRETDNAAETSFMSNVARNCDAECESAGGDSDELENVSHVELHTQLDCATRHTERGAGANRNAGDEDLRGEDTNGAISYSAPNNHIEESCPKITVTTEIAVHDSAQNIDNQTSRSTGSLELPEVQSPSKDENASEKETTTALSSGEHLQRDTSEDSYDTSKSERRESLVKSLDEGVDDVEEDADNIKDAETLEVLNCMEVTGYPKENEGCDDINCIELSTYPHQPTSGSRDTAIASNVTQSLPTRPGGTKSPGGSSSDEIITAERPATRQAWATISNMTSATHRLGVEDMYLRHRPLSPSALLAVPPRVL</sequence>
<protein>
    <recommendedName>
        <fullName evidence="5">G-protein coupled receptors family 1 profile domain-containing protein</fullName>
    </recommendedName>
</protein>
<dbReference type="CDD" id="cd00637">
    <property type="entry name" value="7tm_classA_rhodopsin-like"/>
    <property type="match status" value="1"/>
</dbReference>
<dbReference type="EMBL" id="VIIS01001579">
    <property type="protein sequence ID" value="KAF0296162.1"/>
    <property type="molecule type" value="Genomic_DNA"/>
</dbReference>
<feature type="region of interest" description="Disordered" evidence="1">
    <location>
        <begin position="587"/>
        <end position="615"/>
    </location>
</feature>
<reference evidence="3 4" key="1">
    <citation type="submission" date="2019-07" db="EMBL/GenBank/DDBJ databases">
        <title>Draft genome assembly of a fouling barnacle, Amphibalanus amphitrite (Darwin, 1854): The first reference genome for Thecostraca.</title>
        <authorList>
            <person name="Kim W."/>
        </authorList>
    </citation>
    <scope>NUCLEOTIDE SEQUENCE [LARGE SCALE GENOMIC DNA]</scope>
    <source>
        <strain evidence="3">SNU_AA5</strain>
        <tissue evidence="3">Soma without cirri and trophi</tissue>
    </source>
</reference>
<name>A0A6A4VZA4_AMPAM</name>
<feature type="transmembrane region" description="Helical" evidence="2">
    <location>
        <begin position="215"/>
        <end position="234"/>
    </location>
</feature>
<feature type="region of interest" description="Disordered" evidence="1">
    <location>
        <begin position="452"/>
        <end position="532"/>
    </location>
</feature>
<gene>
    <name evidence="3" type="ORF">FJT64_006314</name>
</gene>
<evidence type="ECO:0000313" key="4">
    <source>
        <dbReference type="Proteomes" id="UP000440578"/>
    </source>
</evidence>
<feature type="region of interest" description="Disordered" evidence="1">
    <location>
        <begin position="396"/>
        <end position="431"/>
    </location>
</feature>
<evidence type="ECO:0000313" key="3">
    <source>
        <dbReference type="EMBL" id="KAF0296162.1"/>
    </source>
</evidence>
<feature type="transmembrane region" description="Helical" evidence="2">
    <location>
        <begin position="180"/>
        <end position="203"/>
    </location>
</feature>
<dbReference type="AlphaFoldDB" id="A0A6A4VZA4"/>
<feature type="compositionally biased region" description="Basic and acidic residues" evidence="1">
    <location>
        <begin position="411"/>
        <end position="420"/>
    </location>
</feature>
<keyword evidence="2" id="KW-0812">Transmembrane</keyword>
<feature type="transmembrane region" description="Helical" evidence="2">
    <location>
        <begin position="92"/>
        <end position="120"/>
    </location>
</feature>
<keyword evidence="2" id="KW-0472">Membrane</keyword>
<organism evidence="3 4">
    <name type="scientific">Amphibalanus amphitrite</name>
    <name type="common">Striped barnacle</name>
    <name type="synonym">Balanus amphitrite</name>
    <dbReference type="NCBI Taxonomy" id="1232801"/>
    <lineage>
        <taxon>Eukaryota</taxon>
        <taxon>Metazoa</taxon>
        <taxon>Ecdysozoa</taxon>
        <taxon>Arthropoda</taxon>
        <taxon>Crustacea</taxon>
        <taxon>Multicrustacea</taxon>
        <taxon>Cirripedia</taxon>
        <taxon>Thoracica</taxon>
        <taxon>Thoracicalcarea</taxon>
        <taxon>Balanomorpha</taxon>
        <taxon>Balanoidea</taxon>
        <taxon>Balanidae</taxon>
        <taxon>Amphibalaninae</taxon>
        <taxon>Amphibalanus</taxon>
    </lineage>
</organism>
<evidence type="ECO:0008006" key="5">
    <source>
        <dbReference type="Google" id="ProtNLM"/>
    </source>
</evidence>
<feature type="compositionally biased region" description="Polar residues" evidence="1">
    <location>
        <begin position="452"/>
        <end position="466"/>
    </location>
</feature>
<comment type="caution">
    <text evidence="3">The sequence shown here is derived from an EMBL/GenBank/DDBJ whole genome shotgun (WGS) entry which is preliminary data.</text>
</comment>